<comment type="subcellular location">
    <subcellularLocation>
        <location evidence="1">Membrane</location>
        <topology evidence="1">Multi-pass membrane protein</topology>
    </subcellularLocation>
</comment>
<evidence type="ECO:0000256" key="1">
    <source>
        <dbReference type="ARBA" id="ARBA00004141"/>
    </source>
</evidence>
<protein>
    <recommendedName>
        <fullName evidence="6">MFS general substrate transporter</fullName>
    </recommendedName>
</protein>
<keyword evidence="3" id="KW-1133">Transmembrane helix</keyword>
<dbReference type="Pfam" id="PF07690">
    <property type="entry name" value="MFS_1"/>
    <property type="match status" value="1"/>
</dbReference>
<feature type="compositionally biased region" description="Polar residues" evidence="2">
    <location>
        <begin position="471"/>
        <end position="493"/>
    </location>
</feature>
<reference evidence="4" key="1">
    <citation type="journal article" date="2020" name="Stud. Mycol.">
        <title>101 Dothideomycetes genomes: a test case for predicting lifestyles and emergence of pathogens.</title>
        <authorList>
            <person name="Haridas S."/>
            <person name="Albert R."/>
            <person name="Binder M."/>
            <person name="Bloem J."/>
            <person name="Labutti K."/>
            <person name="Salamov A."/>
            <person name="Andreopoulos B."/>
            <person name="Baker S."/>
            <person name="Barry K."/>
            <person name="Bills G."/>
            <person name="Bluhm B."/>
            <person name="Cannon C."/>
            <person name="Castanera R."/>
            <person name="Culley D."/>
            <person name="Daum C."/>
            <person name="Ezra D."/>
            <person name="Gonzalez J."/>
            <person name="Henrissat B."/>
            <person name="Kuo A."/>
            <person name="Liang C."/>
            <person name="Lipzen A."/>
            <person name="Lutzoni F."/>
            <person name="Magnuson J."/>
            <person name="Mondo S."/>
            <person name="Nolan M."/>
            <person name="Ohm R."/>
            <person name="Pangilinan J."/>
            <person name="Park H.-J."/>
            <person name="Ramirez L."/>
            <person name="Alfaro M."/>
            <person name="Sun H."/>
            <person name="Tritt A."/>
            <person name="Yoshinaga Y."/>
            <person name="Zwiers L.-H."/>
            <person name="Turgeon B."/>
            <person name="Goodwin S."/>
            <person name="Spatafora J."/>
            <person name="Crous P."/>
            <person name="Grigoriev I."/>
        </authorList>
    </citation>
    <scope>NUCLEOTIDE SEQUENCE</scope>
    <source>
        <strain evidence="4">CBS 121739</strain>
    </source>
</reference>
<dbReference type="GeneID" id="54486660"/>
<feature type="transmembrane region" description="Helical" evidence="3">
    <location>
        <begin position="15"/>
        <end position="40"/>
    </location>
</feature>
<dbReference type="GO" id="GO:0022857">
    <property type="term" value="F:transmembrane transporter activity"/>
    <property type="evidence" value="ECO:0007669"/>
    <property type="project" value="InterPro"/>
</dbReference>
<evidence type="ECO:0000313" key="4">
    <source>
        <dbReference type="EMBL" id="KAF2756398.1"/>
    </source>
</evidence>
<feature type="transmembrane region" description="Helical" evidence="3">
    <location>
        <begin position="52"/>
        <end position="72"/>
    </location>
</feature>
<dbReference type="Gene3D" id="1.20.1250.20">
    <property type="entry name" value="MFS general substrate transporter like domains"/>
    <property type="match status" value="1"/>
</dbReference>
<dbReference type="OrthoDB" id="18110at2759"/>
<feature type="transmembrane region" description="Helical" evidence="3">
    <location>
        <begin position="183"/>
        <end position="203"/>
    </location>
</feature>
<keyword evidence="3" id="KW-0812">Transmembrane</keyword>
<feature type="transmembrane region" description="Helical" evidence="3">
    <location>
        <begin position="560"/>
        <end position="583"/>
    </location>
</feature>
<dbReference type="InterPro" id="IPR011701">
    <property type="entry name" value="MFS"/>
</dbReference>
<keyword evidence="5" id="KW-1185">Reference proteome</keyword>
<sequence>MLAISFTASRTQVLTYLLCIALFSISFLVFLNASISFVITERIGDREKVGNAVGTLGFADELVALVACPLWGVLSDRIGVRAVAVMGYAIVGCSLYVLVQAKNVYPQLLLARIFFSLGGAATMTYIVQPTPDTRSHSRSPAQRHNVTPSISSELTITPARWRSTSPSTPSQSDNDSGASTSRLAGLVGMFTGCGALIALLLFLPLPTTFQEAGKSRAEAVADSFYVVGAVAFAVAIGCFIGLRHLPGEDTKSMRKIWQHKTHKDDIYSHSSISAPPVLSYAQQLLSALRLGFQDRNIGLGYLGGFVARASSVAISLFIPLFCNAYFISTGKCPPSDTPPEALPPDLKDNCRRAYILAATLTGSSQLVALICAPIFGYFSAKYSNRFNIPLLVSSMTGIAGYVSFALVKSPDPKSEDGSGGIYFVAALLGISQIGAIVCSLGLLGRGIHGEAGGARSNSSNDVNGYREAPSYPNSASHTRPSSSGANPNGASLTTARNSRDFEAAPLLPTDPPSYDPEPTSRTHLKGSIAGIYSLLGGAAILLLTKLGGWLFDDVAKGGPFWMMAVFNAALAVGAVGVGLRGWFAKGRDE</sequence>
<feature type="transmembrane region" description="Helical" evidence="3">
    <location>
        <begin position="529"/>
        <end position="548"/>
    </location>
</feature>
<dbReference type="AlphaFoldDB" id="A0A6A6W0F5"/>
<name>A0A6A6W0F5_9PEZI</name>
<evidence type="ECO:0000256" key="3">
    <source>
        <dbReference type="SAM" id="Phobius"/>
    </source>
</evidence>
<dbReference type="EMBL" id="ML996575">
    <property type="protein sequence ID" value="KAF2756398.1"/>
    <property type="molecule type" value="Genomic_DNA"/>
</dbReference>
<gene>
    <name evidence="4" type="ORF">EJ05DRAFT_487308</name>
</gene>
<feature type="region of interest" description="Disordered" evidence="2">
    <location>
        <begin position="452"/>
        <end position="493"/>
    </location>
</feature>
<accession>A0A6A6W0F5</accession>
<evidence type="ECO:0000256" key="2">
    <source>
        <dbReference type="SAM" id="MobiDB-lite"/>
    </source>
</evidence>
<feature type="transmembrane region" description="Helical" evidence="3">
    <location>
        <begin position="78"/>
        <end position="99"/>
    </location>
</feature>
<feature type="transmembrane region" description="Helical" evidence="3">
    <location>
        <begin position="305"/>
        <end position="327"/>
    </location>
</feature>
<evidence type="ECO:0008006" key="6">
    <source>
        <dbReference type="Google" id="ProtNLM"/>
    </source>
</evidence>
<keyword evidence="3" id="KW-0472">Membrane</keyword>
<evidence type="ECO:0000313" key="5">
    <source>
        <dbReference type="Proteomes" id="UP000799437"/>
    </source>
</evidence>
<organism evidence="4 5">
    <name type="scientific">Pseudovirgaria hyperparasitica</name>
    <dbReference type="NCBI Taxonomy" id="470096"/>
    <lineage>
        <taxon>Eukaryota</taxon>
        <taxon>Fungi</taxon>
        <taxon>Dikarya</taxon>
        <taxon>Ascomycota</taxon>
        <taxon>Pezizomycotina</taxon>
        <taxon>Dothideomycetes</taxon>
        <taxon>Dothideomycetes incertae sedis</taxon>
        <taxon>Acrospermales</taxon>
        <taxon>Acrospermaceae</taxon>
        <taxon>Pseudovirgaria</taxon>
    </lineage>
</organism>
<dbReference type="PANTHER" id="PTHR23524:SF1">
    <property type="entry name" value="MRH DOMAIN-CONTAINING PROTEIN-RELATED"/>
    <property type="match status" value="1"/>
</dbReference>
<dbReference type="SUPFAM" id="SSF103473">
    <property type="entry name" value="MFS general substrate transporter"/>
    <property type="match status" value="2"/>
</dbReference>
<proteinExistence type="predicted"/>
<dbReference type="GO" id="GO:0016020">
    <property type="term" value="C:membrane"/>
    <property type="evidence" value="ECO:0007669"/>
    <property type="project" value="UniProtKB-SubCell"/>
</dbReference>
<feature type="transmembrane region" description="Helical" evidence="3">
    <location>
        <begin position="419"/>
        <end position="443"/>
    </location>
</feature>
<feature type="transmembrane region" description="Helical" evidence="3">
    <location>
        <begin position="353"/>
        <end position="378"/>
    </location>
</feature>
<dbReference type="Proteomes" id="UP000799437">
    <property type="component" value="Unassembled WGS sequence"/>
</dbReference>
<feature type="transmembrane region" description="Helical" evidence="3">
    <location>
        <begin position="390"/>
        <end position="407"/>
    </location>
</feature>
<dbReference type="PANTHER" id="PTHR23524">
    <property type="entry name" value="TRANSPORTER, PUTATIVE (AFU_ORTHOLOGUE AFUA_8G04850)-RELATED"/>
    <property type="match status" value="1"/>
</dbReference>
<feature type="transmembrane region" description="Helical" evidence="3">
    <location>
        <begin position="223"/>
        <end position="245"/>
    </location>
</feature>
<dbReference type="InterPro" id="IPR036259">
    <property type="entry name" value="MFS_trans_sf"/>
</dbReference>
<dbReference type="RefSeq" id="XP_033598849.1">
    <property type="nucleotide sequence ID" value="XM_033745606.1"/>
</dbReference>